<evidence type="ECO:0000313" key="3">
    <source>
        <dbReference type="RefSeq" id="XP_015177516.1"/>
    </source>
</evidence>
<sequence>MSEEEYESDNSEINYSKKRKMFSSTDEEKETFTMWHEPIAKQPNLMSFTSPSGFIIENLNISSNVAIETCYEQFVPDTLFEEIAEQTNLYASQQLQNKSSQRLCKWTLTNKNEIKKFFGLILWMGLVRLPSLHLYWSHDPAYIQTFPKKVMSRNRFELLLRMLHFADNKKNDGSSRLYEIQPLIDTLGITFKKYFNPTEDICINEALIPFNNYIIFGQYLKKEHNICGINIFKLCCEPGYTYAFLVYIGKIIKKNNTMPPEIVMSLCKDLFDKGHTLYTNDLYTSVELAERLIDKNIHLVGTLNSNQWNLPQQVISKKLKPWESIANENEKGITVLKWKDKRDILLLSTKHSSQLVNVKRRLEQKLKPQIVVDYNRGKAAADLSDLMRAYYPLRRSLKWYKKLAFEFLLNIAVMNSIILYKNITKKNITINEFRKQLALYLTGSSNGDIPSSSIATTIKQIRHKLEKKPGKVSKMRKYCKLCYEESAAKYGREIARKTTKQVATFCNTCEGQPFLCLPCFNKMH</sequence>
<feature type="domain" description="PiggyBac transposable element-derived protein" evidence="1">
    <location>
        <begin position="69"/>
        <end position="416"/>
    </location>
</feature>
<reference evidence="3" key="1">
    <citation type="submission" date="2025-08" db="UniProtKB">
        <authorList>
            <consortium name="RefSeq"/>
        </authorList>
    </citation>
    <scope>IDENTIFICATION</scope>
    <source>
        <tissue evidence="3">Whole body</tissue>
    </source>
</reference>
<dbReference type="InterPro" id="IPR029526">
    <property type="entry name" value="PGBD"/>
</dbReference>
<dbReference type="PANTHER" id="PTHR46599:SF3">
    <property type="entry name" value="PIGGYBAC TRANSPOSABLE ELEMENT-DERIVED PROTEIN 4"/>
    <property type="match status" value="1"/>
</dbReference>
<dbReference type="Pfam" id="PF13843">
    <property type="entry name" value="DDE_Tnp_1_7"/>
    <property type="match status" value="1"/>
</dbReference>
<dbReference type="RefSeq" id="XP_015177516.1">
    <property type="nucleotide sequence ID" value="XM_015322030.1"/>
</dbReference>
<protein>
    <submittedName>
        <fullName evidence="3">PiggyBac transposable element-derived protein 4-like</fullName>
    </submittedName>
</protein>
<dbReference type="PANTHER" id="PTHR46599">
    <property type="entry name" value="PIGGYBAC TRANSPOSABLE ELEMENT-DERIVED PROTEIN 4"/>
    <property type="match status" value="1"/>
</dbReference>
<organism evidence="2 3">
    <name type="scientific">Polistes dominula</name>
    <name type="common">European paper wasp</name>
    <name type="synonym">Vespa dominula</name>
    <dbReference type="NCBI Taxonomy" id="743375"/>
    <lineage>
        <taxon>Eukaryota</taxon>
        <taxon>Metazoa</taxon>
        <taxon>Ecdysozoa</taxon>
        <taxon>Arthropoda</taxon>
        <taxon>Hexapoda</taxon>
        <taxon>Insecta</taxon>
        <taxon>Pterygota</taxon>
        <taxon>Neoptera</taxon>
        <taxon>Endopterygota</taxon>
        <taxon>Hymenoptera</taxon>
        <taxon>Apocrita</taxon>
        <taxon>Aculeata</taxon>
        <taxon>Vespoidea</taxon>
        <taxon>Vespidae</taxon>
        <taxon>Polistinae</taxon>
        <taxon>Polistini</taxon>
        <taxon>Polistes</taxon>
    </lineage>
</organism>
<gene>
    <name evidence="3" type="primary">LOC107066952</name>
</gene>
<name>A0ABM1IBC9_POLDO</name>
<dbReference type="GeneID" id="107066952"/>
<evidence type="ECO:0000313" key="2">
    <source>
        <dbReference type="Proteomes" id="UP000694924"/>
    </source>
</evidence>
<dbReference type="Proteomes" id="UP000694924">
    <property type="component" value="Unplaced"/>
</dbReference>
<keyword evidence="2" id="KW-1185">Reference proteome</keyword>
<accession>A0ABM1IBC9</accession>
<proteinExistence type="predicted"/>
<evidence type="ECO:0000259" key="1">
    <source>
        <dbReference type="Pfam" id="PF13843"/>
    </source>
</evidence>